<evidence type="ECO:0000313" key="2">
    <source>
        <dbReference type="EMBL" id="SDJ57292.1"/>
    </source>
</evidence>
<gene>
    <name evidence="2" type="ORF">SAMN04487926_1661</name>
</gene>
<dbReference type="AlphaFoldDB" id="A0A7Z7FPW0"/>
<evidence type="ECO:0000256" key="1">
    <source>
        <dbReference type="SAM" id="MobiDB-lite"/>
    </source>
</evidence>
<name>A0A7Z7FPW0_9BURK</name>
<proteinExistence type="predicted"/>
<dbReference type="RefSeq" id="WP_091790645.1">
    <property type="nucleotide sequence ID" value="NZ_FNDI01000066.1"/>
</dbReference>
<dbReference type="EMBL" id="FNDI01000066">
    <property type="protein sequence ID" value="SDJ57292.1"/>
    <property type="molecule type" value="Genomic_DNA"/>
</dbReference>
<evidence type="ECO:0000313" key="3">
    <source>
        <dbReference type="Proteomes" id="UP000198900"/>
    </source>
</evidence>
<dbReference type="InterPro" id="IPR024965">
    <property type="entry name" value="Putative_integrase"/>
</dbReference>
<dbReference type="Proteomes" id="UP000198900">
    <property type="component" value="Unassembled WGS sequence"/>
</dbReference>
<protein>
    <submittedName>
        <fullName evidence="2">Phage integrase</fullName>
    </submittedName>
</protein>
<keyword evidence="3" id="KW-1185">Reference proteome</keyword>
<organism evidence="2 3">
    <name type="scientific">Paraburkholderia steynii</name>
    <dbReference type="NCBI Taxonomy" id="1245441"/>
    <lineage>
        <taxon>Bacteria</taxon>
        <taxon>Pseudomonadati</taxon>
        <taxon>Pseudomonadota</taxon>
        <taxon>Betaproteobacteria</taxon>
        <taxon>Burkholderiales</taxon>
        <taxon>Burkholderiaceae</taxon>
        <taxon>Paraburkholderia</taxon>
    </lineage>
</organism>
<accession>A0A7Z7FPW0</accession>
<feature type="region of interest" description="Disordered" evidence="1">
    <location>
        <begin position="135"/>
        <end position="159"/>
    </location>
</feature>
<sequence length="178" mass="20086">MAEKKTTTASVASSGLVPKSKGVRRKTDASLGWVERDYPQLAAWRALAVEWLKGETRGVDDRLSALVAFFERYLVQQGLPLNPTEFLARTIVLPDFYQTACPDSTKGILYNNHIHAFLHFVLLREFSETDDRGQPVVSPAFRNPVPRMSNRGLPRRDESVHSPLPYGYIDELRQMLAA</sequence>
<dbReference type="Pfam" id="PF13009">
    <property type="entry name" value="Integrase_2"/>
    <property type="match status" value="1"/>
</dbReference>
<reference evidence="2" key="1">
    <citation type="submission" date="2016-10" db="EMBL/GenBank/DDBJ databases">
        <authorList>
            <person name="Varghese N."/>
            <person name="Submissions S."/>
        </authorList>
    </citation>
    <scope>NUCLEOTIDE SEQUENCE [LARGE SCALE GENOMIC DNA]</scope>
    <source>
        <strain evidence="2">YR281</strain>
    </source>
</reference>
<comment type="caution">
    <text evidence="2">The sequence shown here is derived from an EMBL/GenBank/DDBJ whole genome shotgun (WGS) entry which is preliminary data.</text>
</comment>